<proteinExistence type="predicted"/>
<sequence>MSAAPNPLAHFDAAPTVGALLIGTLCSYVLFGITTVQAYLYYGRFPDDPWTLKGMVAFVWMFEFAHAASIGHANYFYAVINYGNPRSLLGKMPVSLALSVVLGAIITTLVQSFFAFRIWSLASNRFVRIIPLLLWITGGAYLVGSIAATTLAIGAKNIPSFLNQYGWLLLTPWIVNLINDNVITLSLVLLLLSSRSKGFQRTSALVDKLIMWTIETGLITSIFSVLTLAFYQVERTNFVWVGIQFVKARLFANSLLASLNSRQTLRALNASLSDSNGAVTSRGGYNGTNGQTQTGTLNIAMTKVTLREDGGPVYGYKSA</sequence>
<dbReference type="GeneID" id="59347413"/>
<evidence type="ECO:0000313" key="3">
    <source>
        <dbReference type="EMBL" id="KAF7298751.1"/>
    </source>
</evidence>
<dbReference type="AlphaFoldDB" id="A0A8H6SHF4"/>
<protein>
    <recommendedName>
        <fullName evidence="2">DUF6534 domain-containing protein</fullName>
    </recommendedName>
</protein>
<dbReference type="PANTHER" id="PTHR40465">
    <property type="entry name" value="CHROMOSOME 1, WHOLE GENOME SHOTGUN SEQUENCE"/>
    <property type="match status" value="1"/>
</dbReference>
<reference evidence="3" key="1">
    <citation type="submission" date="2020-05" db="EMBL/GenBank/DDBJ databases">
        <title>Mycena genomes resolve the evolution of fungal bioluminescence.</title>
        <authorList>
            <person name="Tsai I.J."/>
        </authorList>
    </citation>
    <scope>NUCLEOTIDE SEQUENCE</scope>
    <source>
        <strain evidence="3">171206Taipei</strain>
    </source>
</reference>
<keyword evidence="1" id="KW-0812">Transmembrane</keyword>
<dbReference type="Pfam" id="PF20152">
    <property type="entry name" value="DUF6534"/>
    <property type="match status" value="1"/>
</dbReference>
<evidence type="ECO:0000313" key="4">
    <source>
        <dbReference type="Proteomes" id="UP000636479"/>
    </source>
</evidence>
<accession>A0A8H6SHF4</accession>
<gene>
    <name evidence="3" type="ORF">MIND_00822600</name>
</gene>
<name>A0A8H6SHF4_9AGAR</name>
<feature type="transmembrane region" description="Helical" evidence="1">
    <location>
        <begin position="173"/>
        <end position="192"/>
    </location>
</feature>
<evidence type="ECO:0000259" key="2">
    <source>
        <dbReference type="Pfam" id="PF20152"/>
    </source>
</evidence>
<feature type="transmembrane region" description="Helical" evidence="1">
    <location>
        <begin position="212"/>
        <end position="232"/>
    </location>
</feature>
<dbReference type="RefSeq" id="XP_037218139.1">
    <property type="nucleotide sequence ID" value="XM_037364897.1"/>
</dbReference>
<feature type="transmembrane region" description="Helical" evidence="1">
    <location>
        <begin position="97"/>
        <end position="120"/>
    </location>
</feature>
<feature type="transmembrane region" description="Helical" evidence="1">
    <location>
        <begin position="54"/>
        <end position="77"/>
    </location>
</feature>
<dbReference type="InterPro" id="IPR045339">
    <property type="entry name" value="DUF6534"/>
</dbReference>
<feature type="domain" description="DUF6534" evidence="2">
    <location>
        <begin position="178"/>
        <end position="263"/>
    </location>
</feature>
<keyword evidence="1" id="KW-1133">Transmembrane helix</keyword>
<dbReference type="OrthoDB" id="2535105at2759"/>
<comment type="caution">
    <text evidence="3">The sequence shown here is derived from an EMBL/GenBank/DDBJ whole genome shotgun (WGS) entry which is preliminary data.</text>
</comment>
<evidence type="ECO:0000256" key="1">
    <source>
        <dbReference type="SAM" id="Phobius"/>
    </source>
</evidence>
<dbReference type="PANTHER" id="PTHR40465:SF1">
    <property type="entry name" value="DUF6534 DOMAIN-CONTAINING PROTEIN"/>
    <property type="match status" value="1"/>
</dbReference>
<feature type="transmembrane region" description="Helical" evidence="1">
    <location>
        <begin position="20"/>
        <end position="42"/>
    </location>
</feature>
<keyword evidence="1" id="KW-0472">Membrane</keyword>
<organism evidence="3 4">
    <name type="scientific">Mycena indigotica</name>
    <dbReference type="NCBI Taxonomy" id="2126181"/>
    <lineage>
        <taxon>Eukaryota</taxon>
        <taxon>Fungi</taxon>
        <taxon>Dikarya</taxon>
        <taxon>Basidiomycota</taxon>
        <taxon>Agaricomycotina</taxon>
        <taxon>Agaricomycetes</taxon>
        <taxon>Agaricomycetidae</taxon>
        <taxon>Agaricales</taxon>
        <taxon>Marasmiineae</taxon>
        <taxon>Mycenaceae</taxon>
        <taxon>Mycena</taxon>
    </lineage>
</organism>
<dbReference type="EMBL" id="JACAZF010000007">
    <property type="protein sequence ID" value="KAF7298751.1"/>
    <property type="molecule type" value="Genomic_DNA"/>
</dbReference>
<feature type="transmembrane region" description="Helical" evidence="1">
    <location>
        <begin position="132"/>
        <end position="153"/>
    </location>
</feature>
<keyword evidence="4" id="KW-1185">Reference proteome</keyword>
<dbReference type="Proteomes" id="UP000636479">
    <property type="component" value="Unassembled WGS sequence"/>
</dbReference>